<keyword evidence="3 12" id="KW-0808">Transferase</keyword>
<comment type="subunit">
    <text evidence="12">Monomer. Interacts with DnaB.</text>
</comment>
<evidence type="ECO:0000256" key="3">
    <source>
        <dbReference type="ARBA" id="ARBA00022679"/>
    </source>
</evidence>
<evidence type="ECO:0000256" key="5">
    <source>
        <dbReference type="ARBA" id="ARBA00022705"/>
    </source>
</evidence>
<comment type="domain">
    <text evidence="12">Contains an N-terminal zinc-binding domain, a central core domain that contains the primase activity, and a C-terminal DnaB-binding domain.</text>
</comment>
<dbReference type="FunFam" id="3.90.980.10:FF:000001">
    <property type="entry name" value="DNA primase"/>
    <property type="match status" value="1"/>
</dbReference>
<dbReference type="SMART" id="SM00493">
    <property type="entry name" value="TOPRIM"/>
    <property type="match status" value="1"/>
</dbReference>
<evidence type="ECO:0000256" key="13">
    <source>
        <dbReference type="PIRNR" id="PIRNR002811"/>
    </source>
</evidence>
<evidence type="ECO:0000256" key="8">
    <source>
        <dbReference type="ARBA" id="ARBA00022833"/>
    </source>
</evidence>
<evidence type="ECO:0000259" key="16">
    <source>
        <dbReference type="PROSITE" id="PS50880"/>
    </source>
</evidence>
<dbReference type="NCBIfam" id="TIGR01391">
    <property type="entry name" value="dnaG"/>
    <property type="match status" value="1"/>
</dbReference>
<reference evidence="17 18" key="1">
    <citation type="submission" date="2017-07" db="EMBL/GenBank/DDBJ databases">
        <title>Draft Genome Sequences of Select Purple Nonsulfur Bacteria.</title>
        <authorList>
            <person name="Lasarre B."/>
            <person name="Mckinlay J.B."/>
        </authorList>
    </citation>
    <scope>NUCLEOTIDE SEQUENCE [LARGE SCALE GENOMIC DNA]</scope>
    <source>
        <strain evidence="17 18">DSM 11290</strain>
    </source>
</reference>
<comment type="similarity">
    <text evidence="12 13">Belongs to the DnaG primase family.</text>
</comment>
<keyword evidence="1 12" id="KW-0240">DNA-directed RNA polymerase</keyword>
<proteinExistence type="inferred from homology"/>
<dbReference type="InterPro" id="IPR037068">
    <property type="entry name" value="DNA_primase_core_N_sf"/>
</dbReference>
<name>A0A327K3Y8_9HYPH</name>
<dbReference type="Pfam" id="PF08275">
    <property type="entry name" value="DNAG_N"/>
    <property type="match status" value="1"/>
</dbReference>
<evidence type="ECO:0000256" key="4">
    <source>
        <dbReference type="ARBA" id="ARBA00022695"/>
    </source>
</evidence>
<dbReference type="GO" id="GO:0008270">
    <property type="term" value="F:zinc ion binding"/>
    <property type="evidence" value="ECO:0007669"/>
    <property type="project" value="UniProtKB-UniRule"/>
</dbReference>
<keyword evidence="5 12" id="KW-0235">DNA replication</keyword>
<protein>
    <recommendedName>
        <fullName evidence="12 13">DNA primase</fullName>
        <ecNumber evidence="12">2.7.7.101</ecNumber>
    </recommendedName>
</protein>
<organism evidence="17 18">
    <name type="scientific">Rhodobium orientis</name>
    <dbReference type="NCBI Taxonomy" id="34017"/>
    <lineage>
        <taxon>Bacteria</taxon>
        <taxon>Pseudomonadati</taxon>
        <taxon>Pseudomonadota</taxon>
        <taxon>Alphaproteobacteria</taxon>
        <taxon>Hyphomicrobiales</taxon>
        <taxon>Rhodobiaceae</taxon>
        <taxon>Rhodobium</taxon>
    </lineage>
</organism>
<dbReference type="SUPFAM" id="SSF56731">
    <property type="entry name" value="DNA primase core"/>
    <property type="match status" value="1"/>
</dbReference>
<evidence type="ECO:0000256" key="14">
    <source>
        <dbReference type="PIRSR" id="PIRSR002811-1"/>
    </source>
</evidence>
<dbReference type="OrthoDB" id="9803773at2"/>
<keyword evidence="2 12" id="KW-0639">Primosome</keyword>
<keyword evidence="10 12" id="KW-0238">DNA-binding</keyword>
<dbReference type="InterPro" id="IPR050219">
    <property type="entry name" value="DnaG_primase"/>
</dbReference>
<dbReference type="InterPro" id="IPR013264">
    <property type="entry name" value="DNAG_N"/>
</dbReference>
<comment type="cofactor">
    <cofactor evidence="12 13 14">
        <name>Zn(2+)</name>
        <dbReference type="ChEBI" id="CHEBI:29105"/>
    </cofactor>
    <text evidence="12 13 14">Binds 1 zinc ion per monomer.</text>
</comment>
<evidence type="ECO:0000256" key="9">
    <source>
        <dbReference type="ARBA" id="ARBA00022842"/>
    </source>
</evidence>
<dbReference type="HAMAP" id="MF_00974">
    <property type="entry name" value="DNA_primase_DnaG"/>
    <property type="match status" value="1"/>
</dbReference>
<evidence type="ECO:0000256" key="1">
    <source>
        <dbReference type="ARBA" id="ARBA00022478"/>
    </source>
</evidence>
<keyword evidence="7 12" id="KW-0863">Zinc-finger</keyword>
<dbReference type="AlphaFoldDB" id="A0A327K3Y8"/>
<evidence type="ECO:0000256" key="10">
    <source>
        <dbReference type="ARBA" id="ARBA00023125"/>
    </source>
</evidence>
<gene>
    <name evidence="12" type="primary">dnaG</name>
    <name evidence="17" type="ORF">CH339_00880</name>
</gene>
<dbReference type="GO" id="GO:0000428">
    <property type="term" value="C:DNA-directed RNA polymerase complex"/>
    <property type="evidence" value="ECO:0007669"/>
    <property type="project" value="UniProtKB-KW"/>
</dbReference>
<dbReference type="CDD" id="cd03364">
    <property type="entry name" value="TOPRIM_DnaG_primases"/>
    <property type="match status" value="1"/>
</dbReference>
<feature type="zinc finger region" description="CHC2-type" evidence="12 14">
    <location>
        <begin position="43"/>
        <end position="67"/>
    </location>
</feature>
<dbReference type="Pfam" id="PF13155">
    <property type="entry name" value="Toprim_2"/>
    <property type="match status" value="1"/>
</dbReference>
<keyword evidence="11 12" id="KW-0804">Transcription</keyword>
<keyword evidence="4 12" id="KW-0548">Nucleotidyltransferase</keyword>
<keyword evidence="9" id="KW-0460">Magnesium</keyword>
<dbReference type="Proteomes" id="UP000249299">
    <property type="component" value="Unassembled WGS sequence"/>
</dbReference>
<dbReference type="FunFam" id="3.40.1360.10:FF:000002">
    <property type="entry name" value="DNA primase"/>
    <property type="match status" value="1"/>
</dbReference>
<evidence type="ECO:0000256" key="6">
    <source>
        <dbReference type="ARBA" id="ARBA00022723"/>
    </source>
</evidence>
<dbReference type="Gene3D" id="3.90.980.10">
    <property type="entry name" value="DNA primase, catalytic core, N-terminal domain"/>
    <property type="match status" value="1"/>
</dbReference>
<evidence type="ECO:0000256" key="12">
    <source>
        <dbReference type="HAMAP-Rule" id="MF_00974"/>
    </source>
</evidence>
<dbReference type="PANTHER" id="PTHR30313">
    <property type="entry name" value="DNA PRIMASE"/>
    <property type="match status" value="1"/>
</dbReference>
<dbReference type="GO" id="GO:1990077">
    <property type="term" value="C:primosome complex"/>
    <property type="evidence" value="ECO:0007669"/>
    <property type="project" value="UniProtKB-KW"/>
</dbReference>
<dbReference type="EMBL" id="NPEV01000001">
    <property type="protein sequence ID" value="RAI30118.1"/>
    <property type="molecule type" value="Genomic_DNA"/>
</dbReference>
<keyword evidence="18" id="KW-1185">Reference proteome</keyword>
<dbReference type="InterPro" id="IPR002694">
    <property type="entry name" value="Znf_CHC2"/>
</dbReference>
<dbReference type="InterPro" id="IPR034151">
    <property type="entry name" value="TOPRIM_DnaG_bac"/>
</dbReference>
<dbReference type="SUPFAM" id="SSF57783">
    <property type="entry name" value="Zinc beta-ribbon"/>
    <property type="match status" value="1"/>
</dbReference>
<dbReference type="PIRSF" id="PIRSF002811">
    <property type="entry name" value="DnaG"/>
    <property type="match status" value="1"/>
</dbReference>
<dbReference type="InterPro" id="IPR006295">
    <property type="entry name" value="DNA_primase_DnaG"/>
</dbReference>
<keyword evidence="6 12" id="KW-0479">Metal-binding</keyword>
<dbReference type="Pfam" id="PF01807">
    <property type="entry name" value="Zn_ribbon_DnaG"/>
    <property type="match status" value="1"/>
</dbReference>
<comment type="function">
    <text evidence="12 13">RNA polymerase that catalyzes the synthesis of short RNA molecules used as primers for DNA polymerase during DNA replication.</text>
</comment>
<evidence type="ECO:0000256" key="7">
    <source>
        <dbReference type="ARBA" id="ARBA00022771"/>
    </source>
</evidence>
<evidence type="ECO:0000256" key="11">
    <source>
        <dbReference type="ARBA" id="ARBA00023163"/>
    </source>
</evidence>
<dbReference type="InterPro" id="IPR036977">
    <property type="entry name" value="DNA_primase_Znf_CHC2"/>
</dbReference>
<accession>A0A327K3Y8</accession>
<comment type="catalytic activity">
    <reaction evidence="12">
        <text>ssDNA + n NTP = ssDNA/pppN(pN)n-1 hybrid + (n-1) diphosphate.</text>
        <dbReference type="EC" id="2.7.7.101"/>
    </reaction>
</comment>
<dbReference type="PANTHER" id="PTHR30313:SF2">
    <property type="entry name" value="DNA PRIMASE"/>
    <property type="match status" value="1"/>
</dbReference>
<dbReference type="GO" id="GO:0005737">
    <property type="term" value="C:cytoplasm"/>
    <property type="evidence" value="ECO:0007669"/>
    <property type="project" value="TreeGrafter"/>
</dbReference>
<evidence type="ECO:0000313" key="17">
    <source>
        <dbReference type="EMBL" id="RAI30118.1"/>
    </source>
</evidence>
<comment type="caution">
    <text evidence="17">The sequence shown here is derived from an EMBL/GenBank/DDBJ whole genome shotgun (WGS) entry which is preliminary data.</text>
</comment>
<dbReference type="SMART" id="SM00400">
    <property type="entry name" value="ZnF_CHCC"/>
    <property type="match status" value="1"/>
</dbReference>
<dbReference type="Gene3D" id="3.40.1360.10">
    <property type="match status" value="1"/>
</dbReference>
<dbReference type="Gene3D" id="3.90.580.10">
    <property type="entry name" value="Zinc finger, CHC2-type domain"/>
    <property type="match status" value="1"/>
</dbReference>
<feature type="region of interest" description="Disordered" evidence="15">
    <location>
        <begin position="433"/>
        <end position="455"/>
    </location>
</feature>
<feature type="domain" description="Toprim" evidence="16">
    <location>
        <begin position="262"/>
        <end position="344"/>
    </location>
</feature>
<dbReference type="InterPro" id="IPR006171">
    <property type="entry name" value="TOPRIM_dom"/>
</dbReference>
<dbReference type="GO" id="GO:0003677">
    <property type="term" value="F:DNA binding"/>
    <property type="evidence" value="ECO:0007669"/>
    <property type="project" value="UniProtKB-KW"/>
</dbReference>
<dbReference type="EC" id="2.7.7.101" evidence="12"/>
<evidence type="ECO:0000256" key="2">
    <source>
        <dbReference type="ARBA" id="ARBA00022515"/>
    </source>
</evidence>
<sequence>MRFTTSFLDEIRARLPISEVVAPRVAWDRRKSQPAKGDFWACCPFHQEKTPSFHADDRRGRYHCFSCGASGDHFRFLVETEGVSFPEAVERLAGQAGVPMPAPDPQAEKREARRKSLGEVVELACRYFEEMLRLPSSQAARDYVARRRLRKETISEFRIGYAPDARDGLKKHLLAQGIDEASMIEAGLILKPEDGRESYDRFRNRLIVPIEDERGRVVAFGGRTIDPHREPKYLNSPETPLFYKSAVLFNLHRARKPAHDTGSVVVVEGYLDAIAVYQSGISSVVATLGTAFTEEQMTRLWRLASEPVVCFDGDAAGTAAAHRSIDRILPLLKSGLSFNFAFLPPGMDPDDLVAKGGREALMGELQKALPLFDVLWERETTTARIDTPERKAALEKRIEDLVATIADGLVSRRYRQAYRVRLSELFWQQTRGASGRRDSRPRRAGRDGDETPALTRVPGFKVEEATTLERAVLGLCVSFPQLFEQHYERLQAIPFVSGDFDSFKEELHRVVIDRDSDAVSALYEDLDPKFFDVLHEVHASVLSRVRDNAERRRSLWADQPILKFHPPEHFVDSYLELLLDHLELRSMRNELNHEVATADGDIDPATEGRILELSREVNRRSEEVARRERDLAEAARIIRLEFETATGGEAADRTAV</sequence>
<dbReference type="PROSITE" id="PS50880">
    <property type="entry name" value="TOPRIM"/>
    <property type="match status" value="1"/>
</dbReference>
<evidence type="ECO:0000256" key="15">
    <source>
        <dbReference type="SAM" id="MobiDB-lite"/>
    </source>
</evidence>
<dbReference type="RefSeq" id="WP_111432371.1">
    <property type="nucleotide sequence ID" value="NZ_JACIGG010000001.1"/>
</dbReference>
<dbReference type="GO" id="GO:0006269">
    <property type="term" value="P:DNA replication, synthesis of primer"/>
    <property type="evidence" value="ECO:0007669"/>
    <property type="project" value="UniProtKB-UniRule"/>
</dbReference>
<dbReference type="GO" id="GO:0003899">
    <property type="term" value="F:DNA-directed RNA polymerase activity"/>
    <property type="evidence" value="ECO:0007669"/>
    <property type="project" value="UniProtKB-UniRule"/>
</dbReference>
<keyword evidence="8 12" id="KW-0862">Zinc</keyword>
<dbReference type="InterPro" id="IPR030846">
    <property type="entry name" value="DnaG_bac"/>
</dbReference>
<evidence type="ECO:0000313" key="18">
    <source>
        <dbReference type="Proteomes" id="UP000249299"/>
    </source>
</evidence>